<evidence type="ECO:0000256" key="1">
    <source>
        <dbReference type="SAM" id="Phobius"/>
    </source>
</evidence>
<reference evidence="2" key="1">
    <citation type="submission" date="2016-10" db="EMBL/GenBank/DDBJ databases">
        <title>Sequence of Gallionella enrichment culture.</title>
        <authorList>
            <person name="Poehlein A."/>
            <person name="Muehling M."/>
            <person name="Daniel R."/>
        </authorList>
    </citation>
    <scope>NUCLEOTIDE SEQUENCE</scope>
</reference>
<protein>
    <recommendedName>
        <fullName evidence="3">DUF1049 domain-containing protein</fullName>
    </recommendedName>
</protein>
<keyword evidence="1" id="KW-0812">Transmembrane</keyword>
<evidence type="ECO:0008006" key="3">
    <source>
        <dbReference type="Google" id="ProtNLM"/>
    </source>
</evidence>
<comment type="caution">
    <text evidence="2">The sequence shown here is derived from an EMBL/GenBank/DDBJ whole genome shotgun (WGS) entry which is preliminary data.</text>
</comment>
<organism evidence="2">
    <name type="scientific">mine drainage metagenome</name>
    <dbReference type="NCBI Taxonomy" id="410659"/>
    <lineage>
        <taxon>unclassified sequences</taxon>
        <taxon>metagenomes</taxon>
        <taxon>ecological metagenomes</taxon>
    </lineage>
</organism>
<gene>
    <name evidence="2" type="ORF">GALL_56710</name>
</gene>
<accession>A0A1J5TMP8</accession>
<keyword evidence="1" id="KW-1133">Transmembrane helix</keyword>
<dbReference type="AlphaFoldDB" id="A0A1J5TMP8"/>
<dbReference type="EMBL" id="MLJW01000015">
    <property type="protein sequence ID" value="OIR13286.1"/>
    <property type="molecule type" value="Genomic_DNA"/>
</dbReference>
<keyword evidence="1" id="KW-0472">Membrane</keyword>
<feature type="transmembrane region" description="Helical" evidence="1">
    <location>
        <begin position="12"/>
        <end position="34"/>
    </location>
</feature>
<sequence length="97" mass="11229">MKRQLLLQFYRLCLLVLLIILLAFSGIIITEINFGFHQMPVSFTSAMVISIFVIPVILLIIGAIQFFRNQIIKLKKKIRQNEPSFVMQQNECSLAMQ</sequence>
<name>A0A1J5TMP8_9ZZZZ</name>
<proteinExistence type="predicted"/>
<feature type="transmembrane region" description="Helical" evidence="1">
    <location>
        <begin position="46"/>
        <end position="67"/>
    </location>
</feature>
<evidence type="ECO:0000313" key="2">
    <source>
        <dbReference type="EMBL" id="OIR13286.1"/>
    </source>
</evidence>